<feature type="transmembrane region" description="Helical" evidence="1">
    <location>
        <begin position="98"/>
        <end position="116"/>
    </location>
</feature>
<keyword evidence="1" id="KW-0812">Transmembrane</keyword>
<protein>
    <recommendedName>
        <fullName evidence="5">PEGA domain-containing protein</fullName>
    </recommendedName>
</protein>
<keyword evidence="2" id="KW-0732">Signal</keyword>
<accession>A0ABX1MJW9</accession>
<keyword evidence="4" id="KW-1185">Reference proteome</keyword>
<proteinExistence type="predicted"/>
<evidence type="ECO:0000256" key="1">
    <source>
        <dbReference type="SAM" id="Phobius"/>
    </source>
</evidence>
<feature type="chain" id="PRO_5046875943" description="PEGA domain-containing protein" evidence="2">
    <location>
        <begin position="22"/>
        <end position="172"/>
    </location>
</feature>
<evidence type="ECO:0000313" key="3">
    <source>
        <dbReference type="EMBL" id="NMF88265.1"/>
    </source>
</evidence>
<reference evidence="3 4" key="1">
    <citation type="submission" date="2019-12" db="EMBL/GenBank/DDBJ databases">
        <title>Comparative genomics gives insights into the taxonomy of the Azoarcus-Aromatoleum group and reveals separate origins of nif in the plant-associated Azoarcus and non-plant-associated Aromatoleum sub-groups.</title>
        <authorList>
            <person name="Lafos M."/>
            <person name="Maluk M."/>
            <person name="Batista M."/>
            <person name="Junghare M."/>
            <person name="Carmona M."/>
            <person name="Faoro H."/>
            <person name="Cruz L.M."/>
            <person name="Battistoni F."/>
            <person name="De Souza E."/>
            <person name="Pedrosa F."/>
            <person name="Chen W.-M."/>
            <person name="Poole P.S."/>
            <person name="Dixon R.A."/>
            <person name="James E.K."/>
        </authorList>
    </citation>
    <scope>NUCLEOTIDE SEQUENCE [LARGE SCALE GENOMIC DNA]</scope>
    <source>
        <strain evidence="3 4">ToN1</strain>
    </source>
</reference>
<sequence length="172" mass="18333">MKNTALKFIFFALLVPLAGCATIMGSDTHVMPISSTPSDASIRITDEKGLEIFKGNTPSTITLKKADGSYFGKKSYTVTIAKAGFETQTIPVTGSPSGWYIGGNLLFGGLIGWLIVDPLNGKMYNLSPENINANLPANPKSSHNNRAVDGGITVMLIQDVPENLRGTMKALN</sequence>
<feature type="signal peptide" evidence="2">
    <location>
        <begin position="1"/>
        <end position="21"/>
    </location>
</feature>
<evidence type="ECO:0000313" key="4">
    <source>
        <dbReference type="Proteomes" id="UP000652074"/>
    </source>
</evidence>
<evidence type="ECO:0008006" key="5">
    <source>
        <dbReference type="Google" id="ProtNLM"/>
    </source>
</evidence>
<keyword evidence="1" id="KW-1133">Transmembrane helix</keyword>
<evidence type="ECO:0000256" key="2">
    <source>
        <dbReference type="SAM" id="SignalP"/>
    </source>
</evidence>
<dbReference type="EMBL" id="WTVR01000011">
    <property type="protein sequence ID" value="NMF88265.1"/>
    <property type="molecule type" value="Genomic_DNA"/>
</dbReference>
<dbReference type="RefSeq" id="WP_169205691.1">
    <property type="nucleotide sequence ID" value="NZ_CP059560.1"/>
</dbReference>
<keyword evidence="1" id="KW-0472">Membrane</keyword>
<comment type="caution">
    <text evidence="3">The sequence shown here is derived from an EMBL/GenBank/DDBJ whole genome shotgun (WGS) entry which is preliminary data.</text>
</comment>
<gene>
    <name evidence="3" type="ORF">GPA26_07180</name>
</gene>
<name>A0ABX1MJW9_9RHOO</name>
<organism evidence="3 4">
    <name type="scientific">Aromatoleum petrolei</name>
    <dbReference type="NCBI Taxonomy" id="76116"/>
    <lineage>
        <taxon>Bacteria</taxon>
        <taxon>Pseudomonadati</taxon>
        <taxon>Pseudomonadota</taxon>
        <taxon>Betaproteobacteria</taxon>
        <taxon>Rhodocyclales</taxon>
        <taxon>Rhodocyclaceae</taxon>
        <taxon>Aromatoleum</taxon>
    </lineage>
</organism>
<dbReference type="Proteomes" id="UP000652074">
    <property type="component" value="Unassembled WGS sequence"/>
</dbReference>